<evidence type="ECO:0000259" key="3">
    <source>
        <dbReference type="PROSITE" id="PS50240"/>
    </source>
</evidence>
<dbReference type="AlphaFoldDB" id="A0A7D5V3E3"/>
<dbReference type="InterPro" id="IPR009003">
    <property type="entry name" value="Peptidase_S1_PA"/>
</dbReference>
<dbReference type="EMBL" id="CP058937">
    <property type="protein sequence ID" value="QLI72751.1"/>
    <property type="molecule type" value="Genomic_DNA"/>
</dbReference>
<keyword evidence="1" id="KW-1015">Disulfide bond</keyword>
<dbReference type="KEGG" id="mbrn:26245818"/>
<dbReference type="RefSeq" id="XP_014541568.1">
    <property type="nucleotide sequence ID" value="XM_014686082.1"/>
</dbReference>
<evidence type="ECO:0000256" key="1">
    <source>
        <dbReference type="ARBA" id="ARBA00023157"/>
    </source>
</evidence>
<dbReference type="InterPro" id="IPR043504">
    <property type="entry name" value="Peptidase_S1_PA_chymotrypsin"/>
</dbReference>
<dbReference type="InterPro" id="IPR001314">
    <property type="entry name" value="Peptidase_S1A"/>
</dbReference>
<feature type="domain" description="Peptidase S1" evidence="3">
    <location>
        <begin position="26"/>
        <end position="260"/>
    </location>
</feature>
<dbReference type="Gene3D" id="2.40.10.10">
    <property type="entry name" value="Trypsin-like serine proteases"/>
    <property type="match status" value="1"/>
</dbReference>
<protein>
    <submittedName>
        <fullName evidence="4">Trypsin</fullName>
    </submittedName>
</protein>
<dbReference type="PRINTS" id="PR00722">
    <property type="entry name" value="CHYMOTRYPSIN"/>
</dbReference>
<accession>A0A7D5V3E3</accession>
<evidence type="ECO:0000313" key="5">
    <source>
        <dbReference type="Proteomes" id="UP000510686"/>
    </source>
</evidence>
<dbReference type="GO" id="GO:0004252">
    <property type="term" value="F:serine-type endopeptidase activity"/>
    <property type="evidence" value="ECO:0007669"/>
    <property type="project" value="InterPro"/>
</dbReference>
<dbReference type="OrthoDB" id="4915747at2759"/>
<feature type="signal peptide" evidence="2">
    <location>
        <begin position="1"/>
        <end position="17"/>
    </location>
</feature>
<dbReference type="PROSITE" id="PS50240">
    <property type="entry name" value="TRYPSIN_DOM"/>
    <property type="match status" value="1"/>
</dbReference>
<name>A0A7D5V3E3_9HYPO</name>
<sequence length="337" mass="36412">MRKALITLAVTLTAVSAAAVAVDKRIIGGEEAKDGDFPFIVSIGSSAEGLSGHICGGALLDNTTVLTAARCRRDAYYVRAGTKDLSKSGVVRKLDFVVAHPDYKRGPPRRGHFPSAVNDIAILKLSTPIEQSESNKIKYATLPEDDSDPVVNSIAVTAGWGEQVSLEGDVYQDDKLQKIEIPVRPLEDCSDVTPDAANRDTKICAGEDGKNVFRFDSGGPLIDQDGRLIGVALAGSFDIKNPSIYTKVGSYMPFIKEYLGSVSNPDPTARPITEAREEELQPGTSLREEIKKHCEKFPENVLDCISAAGDCKGLRKPDGNMAEVFQCIDKKLDVTRQ</sequence>
<dbReference type="Proteomes" id="UP000510686">
    <property type="component" value="Chromosome 6"/>
</dbReference>
<keyword evidence="2" id="KW-0732">Signal</keyword>
<dbReference type="GO" id="GO:0006508">
    <property type="term" value="P:proteolysis"/>
    <property type="evidence" value="ECO:0007669"/>
    <property type="project" value="InterPro"/>
</dbReference>
<dbReference type="GeneID" id="26245818"/>
<dbReference type="Pfam" id="PF00089">
    <property type="entry name" value="Trypsin"/>
    <property type="match status" value="1"/>
</dbReference>
<dbReference type="SMART" id="SM00020">
    <property type="entry name" value="Tryp_SPc"/>
    <property type="match status" value="1"/>
</dbReference>
<gene>
    <name evidence="4" type="primary">TRYP_17</name>
    <name evidence="4" type="ORF">G6M90_00g105810</name>
</gene>
<evidence type="ECO:0000313" key="4">
    <source>
        <dbReference type="EMBL" id="QLI72751.1"/>
    </source>
</evidence>
<dbReference type="PANTHER" id="PTHR24256">
    <property type="entry name" value="TRYPTASE-RELATED"/>
    <property type="match status" value="1"/>
</dbReference>
<dbReference type="InterPro" id="IPR051487">
    <property type="entry name" value="Ser/Thr_Proteases_Immune/Dev"/>
</dbReference>
<reference evidence="4 5" key="1">
    <citation type="submission" date="2020-07" db="EMBL/GenBank/DDBJ databases">
        <title>Telomere length de novo assembly of all 7 chromosomes of the fungus, Metarhizium brunneum, using a novel assembly pipeline.</title>
        <authorList>
            <person name="Saud z."/>
            <person name="Kortsinoglou A."/>
            <person name="Kouvelis V.N."/>
            <person name="Butt T.M."/>
        </authorList>
    </citation>
    <scope>NUCLEOTIDE SEQUENCE [LARGE SCALE GENOMIC DNA]</scope>
    <source>
        <strain evidence="4 5">4556</strain>
    </source>
</reference>
<keyword evidence="5" id="KW-1185">Reference proteome</keyword>
<dbReference type="CDD" id="cd00190">
    <property type="entry name" value="Tryp_SPc"/>
    <property type="match status" value="1"/>
</dbReference>
<dbReference type="SUPFAM" id="SSF50494">
    <property type="entry name" value="Trypsin-like serine proteases"/>
    <property type="match status" value="1"/>
</dbReference>
<dbReference type="InterPro" id="IPR001254">
    <property type="entry name" value="Trypsin_dom"/>
</dbReference>
<proteinExistence type="predicted"/>
<evidence type="ECO:0000256" key="2">
    <source>
        <dbReference type="SAM" id="SignalP"/>
    </source>
</evidence>
<organism evidence="4 5">
    <name type="scientific">Metarhizium brunneum</name>
    <dbReference type="NCBI Taxonomy" id="500148"/>
    <lineage>
        <taxon>Eukaryota</taxon>
        <taxon>Fungi</taxon>
        <taxon>Dikarya</taxon>
        <taxon>Ascomycota</taxon>
        <taxon>Pezizomycotina</taxon>
        <taxon>Sordariomycetes</taxon>
        <taxon>Hypocreomycetidae</taxon>
        <taxon>Hypocreales</taxon>
        <taxon>Clavicipitaceae</taxon>
        <taxon>Metarhizium</taxon>
    </lineage>
</organism>
<feature type="chain" id="PRO_5029021677" evidence="2">
    <location>
        <begin position="18"/>
        <end position="337"/>
    </location>
</feature>